<evidence type="ECO:0000256" key="1">
    <source>
        <dbReference type="ARBA" id="ARBA00006974"/>
    </source>
</evidence>
<dbReference type="Proteomes" id="UP000639772">
    <property type="component" value="Unassembled WGS sequence"/>
</dbReference>
<dbReference type="OrthoDB" id="1052757at2759"/>
<sequence>MGTGEIGCFVFLRRTCTNGYRALAEQDDCLPQDASAAPAVRVVAGRERREFLVDPFVLEREPFRALMATVTKERRVVDDGLGDAIFVDVDSIFFEHLLWSVYNDFSSDSYSSSPLFRLNLKEIIEFYSMDV</sequence>
<dbReference type="AlphaFoldDB" id="A0A835V276"/>
<proteinExistence type="inferred from homology"/>
<gene>
    <name evidence="3" type="ORF">HPP92_010961</name>
    <name evidence="2" type="ORF">HPP92_011259</name>
</gene>
<evidence type="ECO:0000313" key="2">
    <source>
        <dbReference type="EMBL" id="KAG0480401.1"/>
    </source>
</evidence>
<dbReference type="EMBL" id="JADCNL010000005">
    <property type="protein sequence ID" value="KAG0480401.1"/>
    <property type="molecule type" value="Genomic_DNA"/>
</dbReference>
<organism evidence="2 4">
    <name type="scientific">Vanilla planifolia</name>
    <name type="common">Vanilla</name>
    <dbReference type="NCBI Taxonomy" id="51239"/>
    <lineage>
        <taxon>Eukaryota</taxon>
        <taxon>Viridiplantae</taxon>
        <taxon>Streptophyta</taxon>
        <taxon>Embryophyta</taxon>
        <taxon>Tracheophyta</taxon>
        <taxon>Spermatophyta</taxon>
        <taxon>Magnoliopsida</taxon>
        <taxon>Liliopsida</taxon>
        <taxon>Asparagales</taxon>
        <taxon>Orchidaceae</taxon>
        <taxon>Vanilloideae</taxon>
        <taxon>Vanilleae</taxon>
        <taxon>Vanilla</taxon>
    </lineage>
</organism>
<accession>A0A835V276</accession>
<comment type="caution">
    <text evidence="2">The sequence shown here is derived from an EMBL/GenBank/DDBJ whole genome shotgun (WGS) entry which is preliminary data.</text>
</comment>
<keyword evidence="4" id="KW-1185">Reference proteome</keyword>
<protein>
    <submittedName>
        <fullName evidence="2">Uncharacterized protein</fullName>
    </submittedName>
</protein>
<dbReference type="GO" id="GO:0009733">
    <property type="term" value="P:response to auxin"/>
    <property type="evidence" value="ECO:0007669"/>
    <property type="project" value="InterPro"/>
</dbReference>
<evidence type="ECO:0000313" key="5">
    <source>
        <dbReference type="Proteomes" id="UP000639772"/>
    </source>
</evidence>
<dbReference type="InterPro" id="IPR003676">
    <property type="entry name" value="SAUR_fam"/>
</dbReference>
<dbReference type="EMBL" id="JADCNM010000005">
    <property type="protein sequence ID" value="KAG0482877.1"/>
    <property type="molecule type" value="Genomic_DNA"/>
</dbReference>
<reference evidence="4 5" key="1">
    <citation type="journal article" date="2020" name="Nat. Food">
        <title>A phased Vanilla planifolia genome enables genetic improvement of flavour and production.</title>
        <authorList>
            <person name="Hasing T."/>
            <person name="Tang H."/>
            <person name="Brym M."/>
            <person name="Khazi F."/>
            <person name="Huang T."/>
            <person name="Chambers A.H."/>
        </authorList>
    </citation>
    <scope>NUCLEOTIDE SEQUENCE [LARGE SCALE GENOMIC DNA]</scope>
    <source>
        <tissue evidence="2">Leaf</tissue>
    </source>
</reference>
<comment type="similarity">
    <text evidence="1">Belongs to the ARG7 family.</text>
</comment>
<evidence type="ECO:0000313" key="4">
    <source>
        <dbReference type="Proteomes" id="UP000636800"/>
    </source>
</evidence>
<evidence type="ECO:0000313" key="3">
    <source>
        <dbReference type="EMBL" id="KAG0482877.1"/>
    </source>
</evidence>
<dbReference type="PANTHER" id="PTHR35296">
    <property type="entry name" value="EXPRESSED PROTEIN"/>
    <property type="match status" value="1"/>
</dbReference>
<dbReference type="PANTHER" id="PTHR35296:SF3">
    <property type="entry name" value="EXPRESSED PROTEIN"/>
    <property type="match status" value="1"/>
</dbReference>
<dbReference type="Proteomes" id="UP000636800">
    <property type="component" value="Chromosome 5"/>
</dbReference>
<name>A0A835V276_VANPL</name>